<dbReference type="Gene3D" id="3.40.190.290">
    <property type="match status" value="1"/>
</dbReference>
<feature type="domain" description="HTH lysR-type" evidence="5">
    <location>
        <begin position="1"/>
        <end position="58"/>
    </location>
</feature>
<dbReference type="Pfam" id="PF00126">
    <property type="entry name" value="HTH_1"/>
    <property type="match status" value="1"/>
</dbReference>
<dbReference type="InterPro" id="IPR036388">
    <property type="entry name" value="WH-like_DNA-bd_sf"/>
</dbReference>
<proteinExistence type="inferred from homology"/>
<evidence type="ECO:0000259" key="5">
    <source>
        <dbReference type="PROSITE" id="PS50931"/>
    </source>
</evidence>
<dbReference type="EMBL" id="SJDL01000020">
    <property type="protein sequence ID" value="TBW54595.1"/>
    <property type="molecule type" value="Genomic_DNA"/>
</dbReference>
<keyword evidence="3" id="KW-0238">DNA-binding</keyword>
<evidence type="ECO:0000256" key="3">
    <source>
        <dbReference type="ARBA" id="ARBA00023125"/>
    </source>
</evidence>
<dbReference type="PROSITE" id="PS50931">
    <property type="entry name" value="HTH_LYSR"/>
    <property type="match status" value="1"/>
</dbReference>
<dbReference type="InterPro" id="IPR058163">
    <property type="entry name" value="LysR-type_TF_proteobact-type"/>
</dbReference>
<dbReference type="Proteomes" id="UP000313645">
    <property type="component" value="Unassembled WGS sequence"/>
</dbReference>
<dbReference type="PANTHER" id="PTHR30537">
    <property type="entry name" value="HTH-TYPE TRANSCRIPTIONAL REGULATOR"/>
    <property type="match status" value="1"/>
</dbReference>
<evidence type="ECO:0000313" key="7">
    <source>
        <dbReference type="Proteomes" id="UP000313645"/>
    </source>
</evidence>
<dbReference type="PANTHER" id="PTHR30537:SF3">
    <property type="entry name" value="TRANSCRIPTIONAL REGULATORY PROTEIN"/>
    <property type="match status" value="1"/>
</dbReference>
<dbReference type="InterPro" id="IPR000847">
    <property type="entry name" value="LysR_HTH_N"/>
</dbReference>
<keyword evidence="4" id="KW-0804">Transcription</keyword>
<protein>
    <submittedName>
        <fullName evidence="6">LysR family transcriptional regulator</fullName>
    </submittedName>
</protein>
<comment type="similarity">
    <text evidence="1">Belongs to the LysR transcriptional regulatory family.</text>
</comment>
<dbReference type="InterPro" id="IPR036390">
    <property type="entry name" value="WH_DNA-bd_sf"/>
</dbReference>
<gene>
    <name evidence="6" type="ORF">EZI54_13095</name>
</gene>
<dbReference type="Pfam" id="PF03466">
    <property type="entry name" value="LysR_substrate"/>
    <property type="match status" value="1"/>
</dbReference>
<dbReference type="Gene3D" id="1.10.10.10">
    <property type="entry name" value="Winged helix-like DNA-binding domain superfamily/Winged helix DNA-binding domain"/>
    <property type="match status" value="1"/>
</dbReference>
<sequence>MDWGLLPDFLMVARTRSLTAAADRLGVNHSTIYRRLNQLESQLNCRLFERLSTGYRLTSEGEALLSHAEVMEAEAFQAERLLGGADVTLRGEVRLTAPENLVYDFLPDYLKRFHQQYPEIRVSVLVTNTDLDLNRREADVALRATPGPPDYLVGRKLTDIGWAVFGAPEFIEERGRPVDLNATSDYPWIGPEAALMHIPGYRWVVRQIPEKLIVMRGSTLNAIARFAQSGLGLAALPMDQARPELQPLLALPTAPVSALWLLTHADLRHVARIRVLMDFLAGAFREDPRWSSFPGIASGGSVAFSGNPLSEPSGSPTGD</sequence>
<name>A0ABY1ZKR3_9GAMM</name>
<dbReference type="SUPFAM" id="SSF46785">
    <property type="entry name" value="Winged helix' DNA-binding domain"/>
    <property type="match status" value="1"/>
</dbReference>
<evidence type="ECO:0000256" key="2">
    <source>
        <dbReference type="ARBA" id="ARBA00023015"/>
    </source>
</evidence>
<organism evidence="6 7">
    <name type="scientific">Marinobacter halodurans</name>
    <dbReference type="NCBI Taxonomy" id="2528979"/>
    <lineage>
        <taxon>Bacteria</taxon>
        <taxon>Pseudomonadati</taxon>
        <taxon>Pseudomonadota</taxon>
        <taxon>Gammaproteobacteria</taxon>
        <taxon>Pseudomonadales</taxon>
        <taxon>Marinobacteraceae</taxon>
        <taxon>Marinobacter</taxon>
    </lineage>
</organism>
<evidence type="ECO:0000256" key="4">
    <source>
        <dbReference type="ARBA" id="ARBA00023163"/>
    </source>
</evidence>
<keyword evidence="7" id="KW-1185">Reference proteome</keyword>
<dbReference type="SUPFAM" id="SSF53850">
    <property type="entry name" value="Periplasmic binding protein-like II"/>
    <property type="match status" value="1"/>
</dbReference>
<evidence type="ECO:0000256" key="1">
    <source>
        <dbReference type="ARBA" id="ARBA00009437"/>
    </source>
</evidence>
<reference evidence="6 7" key="1">
    <citation type="submission" date="2019-02" db="EMBL/GenBank/DDBJ databases">
        <title>Marinobacter halodurans sp. nov., a marine bacterium isolated from sea tidal flat.</title>
        <authorList>
            <person name="Yoo Y."/>
            <person name="Lee D.W."/>
            <person name="Kim B.S."/>
            <person name="Kim J.-J."/>
        </authorList>
    </citation>
    <scope>NUCLEOTIDE SEQUENCE [LARGE SCALE GENOMIC DNA]</scope>
    <source>
        <strain evidence="6 7">YJ-S3-2</strain>
    </source>
</reference>
<keyword evidence="2" id="KW-0805">Transcription regulation</keyword>
<dbReference type="InterPro" id="IPR005119">
    <property type="entry name" value="LysR_subst-bd"/>
</dbReference>
<evidence type="ECO:0000313" key="6">
    <source>
        <dbReference type="EMBL" id="TBW54595.1"/>
    </source>
</evidence>
<comment type="caution">
    <text evidence="6">The sequence shown here is derived from an EMBL/GenBank/DDBJ whole genome shotgun (WGS) entry which is preliminary data.</text>
</comment>
<dbReference type="RefSeq" id="WP_131482341.1">
    <property type="nucleotide sequence ID" value="NZ_SJDL01000020.1"/>
</dbReference>
<accession>A0ABY1ZKR3</accession>